<gene>
    <name evidence="1" type="ORF">AKJ57_03085</name>
</gene>
<protein>
    <recommendedName>
        <fullName evidence="3">DNA binding HTH domain-containing protein</fullName>
    </recommendedName>
</protein>
<evidence type="ECO:0008006" key="3">
    <source>
        <dbReference type="Google" id="ProtNLM"/>
    </source>
</evidence>
<comment type="caution">
    <text evidence="1">The sequence shown here is derived from an EMBL/GenBank/DDBJ whole genome shotgun (WGS) entry which is preliminary data.</text>
</comment>
<dbReference type="EMBL" id="LHXJ01000030">
    <property type="protein sequence ID" value="KXA90935.1"/>
    <property type="molecule type" value="Genomic_DNA"/>
</dbReference>
<proteinExistence type="predicted"/>
<reference evidence="1 2" key="1">
    <citation type="journal article" date="2016" name="Sci. Rep.">
        <title>Metabolic traits of an uncultured archaeal lineage -MSBL1- from brine pools of the Red Sea.</title>
        <authorList>
            <person name="Mwirichia R."/>
            <person name="Alam I."/>
            <person name="Rashid M."/>
            <person name="Vinu M."/>
            <person name="Ba-Alawi W."/>
            <person name="Anthony Kamau A."/>
            <person name="Kamanda Ngugi D."/>
            <person name="Goker M."/>
            <person name="Klenk H.P."/>
            <person name="Bajic V."/>
            <person name="Stingl U."/>
        </authorList>
    </citation>
    <scope>NUCLEOTIDE SEQUENCE [LARGE SCALE GENOMIC DNA]</scope>
    <source>
        <strain evidence="1">SCGC-AAA259A05</strain>
    </source>
</reference>
<dbReference type="Proteomes" id="UP000070163">
    <property type="component" value="Unassembled WGS sequence"/>
</dbReference>
<name>A0A133U9Q9_9EURY</name>
<evidence type="ECO:0000313" key="2">
    <source>
        <dbReference type="Proteomes" id="UP000070163"/>
    </source>
</evidence>
<keyword evidence="2" id="KW-1185">Reference proteome</keyword>
<sequence>MEWTDSEINHIKVSLSRCNIQGLANELGRSKESVRAKIREIKAKKNLSELCEYAKSLKS</sequence>
<evidence type="ECO:0000313" key="1">
    <source>
        <dbReference type="EMBL" id="KXA90935.1"/>
    </source>
</evidence>
<accession>A0A133U9Q9</accession>
<organism evidence="1 2">
    <name type="scientific">candidate division MSBL1 archaeon SCGC-AAA259A05</name>
    <dbReference type="NCBI Taxonomy" id="1698259"/>
    <lineage>
        <taxon>Archaea</taxon>
        <taxon>Methanobacteriati</taxon>
        <taxon>Methanobacteriota</taxon>
        <taxon>candidate division MSBL1</taxon>
    </lineage>
</organism>
<dbReference type="AlphaFoldDB" id="A0A133U9Q9"/>